<dbReference type="PANTHER" id="PTHR47129">
    <property type="entry name" value="QUINONE OXIDOREDUCTASE 2"/>
    <property type="match status" value="1"/>
</dbReference>
<dbReference type="InterPro" id="IPR016040">
    <property type="entry name" value="NAD(P)-bd_dom"/>
</dbReference>
<dbReference type="SUPFAM" id="SSF51735">
    <property type="entry name" value="NAD(P)-binding Rossmann-fold domains"/>
    <property type="match status" value="1"/>
</dbReference>
<sequence length="284" mass="31133">MKYGITATTGHFGQTAFAELAKLVPSSDIVALVRNVDKAKQMLPAGTEIRPADYTQLDQLNDSFKGIDKLLFVSSQPGPGMPRSEQHHNVVEAAKQAGVQFIAYTSFPDADHAKSFLAEDHKKTEQWIKESGIKHSFMRNNWYLQNELSTIKLAVQTGNFPYSAEDGKAGWTREENYAKAGAKVLTLDNPKDVYEFGGKPVSYPELIEELTAASGQEISPVPLTDADYRDQLLKGGLDEQTAGFIIGVQDLIKDGELDVPSNDLNDVLDGKLEALSEGMAKLLK</sequence>
<dbReference type="Pfam" id="PF13460">
    <property type="entry name" value="NAD_binding_10"/>
    <property type="match status" value="1"/>
</dbReference>
<dbReference type="Gene3D" id="3.90.25.10">
    <property type="entry name" value="UDP-galactose 4-epimerase, domain 1"/>
    <property type="match status" value="1"/>
</dbReference>
<protein>
    <submittedName>
        <fullName evidence="2">NAD(P)H-binding protein</fullName>
    </submittedName>
</protein>
<organism evidence="2 3">
    <name type="scientific">Nicoliella lavandulae</name>
    <dbReference type="NCBI Taxonomy" id="3082954"/>
    <lineage>
        <taxon>Bacteria</taxon>
        <taxon>Bacillati</taxon>
        <taxon>Bacillota</taxon>
        <taxon>Bacilli</taxon>
        <taxon>Lactobacillales</taxon>
        <taxon>Lactobacillaceae</taxon>
        <taxon>Nicoliella</taxon>
    </lineage>
</organism>
<evidence type="ECO:0000259" key="1">
    <source>
        <dbReference type="Pfam" id="PF13460"/>
    </source>
</evidence>
<comment type="caution">
    <text evidence="2">The sequence shown here is derived from an EMBL/GenBank/DDBJ whole genome shotgun (WGS) entry which is preliminary data.</text>
</comment>
<proteinExistence type="predicted"/>
<keyword evidence="3" id="KW-1185">Reference proteome</keyword>
<dbReference type="EMBL" id="JAWMWH010000001">
    <property type="protein sequence ID" value="MEJ6400100.1"/>
    <property type="molecule type" value="Genomic_DNA"/>
</dbReference>
<dbReference type="RefSeq" id="WP_339959920.1">
    <property type="nucleotide sequence ID" value="NZ_JAWMWH010000001.1"/>
</dbReference>
<dbReference type="Gene3D" id="3.40.50.720">
    <property type="entry name" value="NAD(P)-binding Rossmann-like Domain"/>
    <property type="match status" value="1"/>
</dbReference>
<feature type="domain" description="NAD(P)-binding" evidence="1">
    <location>
        <begin position="9"/>
        <end position="157"/>
    </location>
</feature>
<dbReference type="PANTHER" id="PTHR47129:SF1">
    <property type="entry name" value="NMRA-LIKE DOMAIN-CONTAINING PROTEIN"/>
    <property type="match status" value="1"/>
</dbReference>
<reference evidence="2 3" key="1">
    <citation type="submission" date="2023-10" db="EMBL/GenBank/DDBJ databases">
        <title>Nicoliella lavandulae sp. nov. isolated from Lavandula angustifolia flowers.</title>
        <authorList>
            <person name="Alcantara C."/>
            <person name="Zuniga M."/>
            <person name="Landete J.M."/>
            <person name="Monedero V."/>
        </authorList>
    </citation>
    <scope>NUCLEOTIDE SEQUENCE [LARGE SCALE GENOMIC DNA]</scope>
    <source>
        <strain evidence="2 3">Es01</strain>
    </source>
</reference>
<dbReference type="InterPro" id="IPR036291">
    <property type="entry name" value="NAD(P)-bd_dom_sf"/>
</dbReference>
<accession>A0ABU8SJK5</accession>
<gene>
    <name evidence="2" type="ORF">R4146_02755</name>
</gene>
<evidence type="ECO:0000313" key="2">
    <source>
        <dbReference type="EMBL" id="MEJ6400100.1"/>
    </source>
</evidence>
<evidence type="ECO:0000313" key="3">
    <source>
        <dbReference type="Proteomes" id="UP001370590"/>
    </source>
</evidence>
<name>A0ABU8SJK5_9LACO</name>
<dbReference type="Proteomes" id="UP001370590">
    <property type="component" value="Unassembled WGS sequence"/>
</dbReference>
<dbReference type="InterPro" id="IPR052718">
    <property type="entry name" value="NmrA-type_oxidoreductase"/>
</dbReference>